<organism evidence="2 3">
    <name type="scientific">Nematostella vectensis</name>
    <name type="common">Starlet sea anemone</name>
    <dbReference type="NCBI Taxonomy" id="45351"/>
    <lineage>
        <taxon>Eukaryota</taxon>
        <taxon>Metazoa</taxon>
        <taxon>Cnidaria</taxon>
        <taxon>Anthozoa</taxon>
        <taxon>Hexacorallia</taxon>
        <taxon>Actiniaria</taxon>
        <taxon>Edwardsiidae</taxon>
        <taxon>Nematostella</taxon>
    </lineage>
</organism>
<protein>
    <submittedName>
        <fullName evidence="2">Uncharacterized protein</fullName>
    </submittedName>
</protein>
<dbReference type="Proteomes" id="UP000001593">
    <property type="component" value="Unassembled WGS sequence"/>
</dbReference>
<dbReference type="OrthoDB" id="5990708at2759"/>
<reference evidence="2 3" key="1">
    <citation type="journal article" date="2007" name="Science">
        <title>Sea anemone genome reveals ancestral eumetazoan gene repertoire and genomic organization.</title>
        <authorList>
            <person name="Putnam N.H."/>
            <person name="Srivastava M."/>
            <person name="Hellsten U."/>
            <person name="Dirks B."/>
            <person name="Chapman J."/>
            <person name="Salamov A."/>
            <person name="Terry A."/>
            <person name="Shapiro H."/>
            <person name="Lindquist E."/>
            <person name="Kapitonov V.V."/>
            <person name="Jurka J."/>
            <person name="Genikhovich G."/>
            <person name="Grigoriev I.V."/>
            <person name="Lucas S.M."/>
            <person name="Steele R.E."/>
            <person name="Finnerty J.R."/>
            <person name="Technau U."/>
            <person name="Martindale M.Q."/>
            <person name="Rokhsar D.S."/>
        </authorList>
    </citation>
    <scope>NUCLEOTIDE SEQUENCE [LARGE SCALE GENOMIC DNA]</scope>
    <source>
        <strain evidence="3">CH2 X CH6</strain>
    </source>
</reference>
<feature type="compositionally biased region" description="Basic residues" evidence="1">
    <location>
        <begin position="1"/>
        <end position="10"/>
    </location>
</feature>
<dbReference type="InParanoid" id="A7STQ3"/>
<accession>A7STQ3</accession>
<dbReference type="EMBL" id="DS469800">
    <property type="protein sequence ID" value="EDO32919.1"/>
    <property type="molecule type" value="Genomic_DNA"/>
</dbReference>
<keyword evidence="3" id="KW-1185">Reference proteome</keyword>
<feature type="compositionally biased region" description="Basic and acidic residues" evidence="1">
    <location>
        <begin position="703"/>
        <end position="720"/>
    </location>
</feature>
<evidence type="ECO:0000256" key="1">
    <source>
        <dbReference type="SAM" id="MobiDB-lite"/>
    </source>
</evidence>
<name>A7STQ3_NEMVE</name>
<feature type="region of interest" description="Disordered" evidence="1">
    <location>
        <begin position="699"/>
        <end position="741"/>
    </location>
</feature>
<proteinExistence type="predicted"/>
<feature type="region of interest" description="Disordered" evidence="1">
    <location>
        <begin position="130"/>
        <end position="192"/>
    </location>
</feature>
<feature type="compositionally biased region" description="Polar residues" evidence="1">
    <location>
        <begin position="134"/>
        <end position="156"/>
    </location>
</feature>
<evidence type="ECO:0000313" key="3">
    <source>
        <dbReference type="Proteomes" id="UP000001593"/>
    </source>
</evidence>
<feature type="compositionally biased region" description="Polar residues" evidence="1">
    <location>
        <begin position="379"/>
        <end position="412"/>
    </location>
</feature>
<feature type="compositionally biased region" description="Basic residues" evidence="1">
    <location>
        <begin position="721"/>
        <end position="731"/>
    </location>
</feature>
<evidence type="ECO:0000313" key="2">
    <source>
        <dbReference type="EMBL" id="EDO32919.1"/>
    </source>
</evidence>
<feature type="compositionally biased region" description="Polar residues" evidence="1">
    <location>
        <begin position="12"/>
        <end position="30"/>
    </location>
</feature>
<sequence>MQKSMGRKRPGSCQSKGYLSQEQPRLNSQVHSKDGASSKWTMNSNIDLNQNKVMTSSVYLPSLKVPLVCLLPSDMPVNAQKQLCALLRSKSAAATAKYENLNNICNTEKNILGTKTQELLQPPTQDVGMDCDSLLNSYTSPKSSGSVENPKKTSVPTLDEELRVPPTPPPEDGSAIMGEDSTEPDCKSQSDGSLIGSPSFLPLLSNETSPIWCLQQPVVVLKSISPSLDYFSKPDTSLLLETEKQARAEGHYPVVNKYLSSPQCSVIEEPSKVTKENMLPSQASQEASDRAREKGLVLYKPLGEATTPVYRSIRNCHLTGSSEMPRRQGDETNSAVLPTVRRTLISTNEIEMACPLESSDRRLQLENGTTCSWPKPLDLQTSEIPPESSVHQAQGGSANTYSPPRQNSMSSVSVVACKRLDDLPLETSDTSGTSHDKDSNLSITLSSASNLLVTLERTEDLDQLETACSPSMSESSASTNSVCHTSTAAKPNEARIPCSSPDISASRHPLSPVSKLVVVCERLLVAQQGQKGIPRPSPAKSTGVSCFPPKHDRSILRPPMSPTSKLIVACERLKGLPYVNEKMRASIEEFLRKYNLSRRTESKGYAGNLEEYDKNTKSYNVLERTGHTCIPPSRSNIDQMMAEHNYASSGTKRISPLLDAKVTFERLSLNNLNILTVSDSYMSLLKKKALKAARMKTYRRRKTIEQNRKRKASVAEDDHQSKRRKLSKSKKEKGEMEKRPKKARIPIHYRNYQPWQIKTIPTLKMRYKVSFALWPERYSNALARINQRLTNQNSFWNSIR</sequence>
<dbReference type="HOGENOM" id="CLU_351717_0_0_1"/>
<feature type="region of interest" description="Disordered" evidence="1">
    <location>
        <begin position="367"/>
        <end position="412"/>
    </location>
</feature>
<feature type="region of interest" description="Disordered" evidence="1">
    <location>
        <begin position="1"/>
        <end position="42"/>
    </location>
</feature>
<dbReference type="KEGG" id="nve:5504066"/>
<gene>
    <name evidence="2" type="ORF">NEMVEDRAFT_v1g247347</name>
</gene>
<dbReference type="AlphaFoldDB" id="A7STQ3"/>
<feature type="region of interest" description="Disordered" evidence="1">
    <location>
        <begin position="531"/>
        <end position="558"/>
    </location>
</feature>